<organism evidence="1 2">
    <name type="scientific">Trema orientale</name>
    <name type="common">Charcoal tree</name>
    <name type="synonym">Celtis orientalis</name>
    <dbReference type="NCBI Taxonomy" id="63057"/>
    <lineage>
        <taxon>Eukaryota</taxon>
        <taxon>Viridiplantae</taxon>
        <taxon>Streptophyta</taxon>
        <taxon>Embryophyta</taxon>
        <taxon>Tracheophyta</taxon>
        <taxon>Spermatophyta</taxon>
        <taxon>Magnoliopsida</taxon>
        <taxon>eudicotyledons</taxon>
        <taxon>Gunneridae</taxon>
        <taxon>Pentapetalae</taxon>
        <taxon>rosids</taxon>
        <taxon>fabids</taxon>
        <taxon>Rosales</taxon>
        <taxon>Cannabaceae</taxon>
        <taxon>Trema</taxon>
    </lineage>
</organism>
<sequence>MLSSSWGTASKQSFPYWCLSFPPKEILAIICMMPMFKNYPREHKLRIATGIARVVGVTSTMSCQRRPSVEI</sequence>
<evidence type="ECO:0000313" key="2">
    <source>
        <dbReference type="Proteomes" id="UP000237000"/>
    </source>
</evidence>
<name>A0A2P5EUX9_TREOI</name>
<proteinExistence type="predicted"/>
<gene>
    <name evidence="1" type="ORF">TorRG33x02_148600</name>
</gene>
<dbReference type="OrthoDB" id="10396615at2759"/>
<dbReference type="EMBL" id="JXTC01000095">
    <property type="protein sequence ID" value="PON89317.1"/>
    <property type="molecule type" value="Genomic_DNA"/>
</dbReference>
<dbReference type="Proteomes" id="UP000237000">
    <property type="component" value="Unassembled WGS sequence"/>
</dbReference>
<protein>
    <submittedName>
        <fullName evidence="1">Uncharacterized protein</fullName>
    </submittedName>
</protein>
<dbReference type="InParanoid" id="A0A2P5EUX9"/>
<reference evidence="2" key="1">
    <citation type="submission" date="2016-06" db="EMBL/GenBank/DDBJ databases">
        <title>Parallel loss of symbiosis genes in relatives of nitrogen-fixing non-legume Parasponia.</title>
        <authorList>
            <person name="Van Velzen R."/>
            <person name="Holmer R."/>
            <person name="Bu F."/>
            <person name="Rutten L."/>
            <person name="Van Zeijl A."/>
            <person name="Liu W."/>
            <person name="Santuari L."/>
            <person name="Cao Q."/>
            <person name="Sharma T."/>
            <person name="Shen D."/>
            <person name="Roswanjaya Y."/>
            <person name="Wardhani T."/>
            <person name="Kalhor M.S."/>
            <person name="Jansen J."/>
            <person name="Van den Hoogen J."/>
            <person name="Gungor B."/>
            <person name="Hartog M."/>
            <person name="Hontelez J."/>
            <person name="Verver J."/>
            <person name="Yang W.-C."/>
            <person name="Schijlen E."/>
            <person name="Repin R."/>
            <person name="Schilthuizen M."/>
            <person name="Schranz E."/>
            <person name="Heidstra R."/>
            <person name="Miyata K."/>
            <person name="Fedorova E."/>
            <person name="Kohlen W."/>
            <person name="Bisseling T."/>
            <person name="Smit S."/>
            <person name="Geurts R."/>
        </authorList>
    </citation>
    <scope>NUCLEOTIDE SEQUENCE [LARGE SCALE GENOMIC DNA]</scope>
    <source>
        <strain evidence="2">cv. RG33-2</strain>
    </source>
</reference>
<comment type="caution">
    <text evidence="1">The sequence shown here is derived from an EMBL/GenBank/DDBJ whole genome shotgun (WGS) entry which is preliminary data.</text>
</comment>
<dbReference type="AlphaFoldDB" id="A0A2P5EUX9"/>
<evidence type="ECO:0000313" key="1">
    <source>
        <dbReference type="EMBL" id="PON89317.1"/>
    </source>
</evidence>
<keyword evidence="2" id="KW-1185">Reference proteome</keyword>
<accession>A0A2P5EUX9</accession>